<dbReference type="InterPro" id="IPR036976">
    <property type="entry name" value="RimM_N_sf"/>
</dbReference>
<dbReference type="Pfam" id="PF01782">
    <property type="entry name" value="RimM"/>
    <property type="match status" value="1"/>
</dbReference>
<comment type="function">
    <text evidence="5">An accessory protein needed during the final step in the assembly of 30S ribosomal subunit, possibly for assembly of the head region. Essential for efficient processing of 16S rRNA. May be needed both before and after RbfA during the maturation of 16S rRNA. It has affinity for free ribosomal 30S subunits but not for 70S ribosomes.</text>
</comment>
<dbReference type="RefSeq" id="WP_054664732.1">
    <property type="nucleotide sequence ID" value="NZ_AYZJ01000034.1"/>
</dbReference>
<evidence type="ECO:0000313" key="9">
    <source>
        <dbReference type="Proteomes" id="UP000050865"/>
    </source>
</evidence>
<evidence type="ECO:0000313" key="8">
    <source>
        <dbReference type="EMBL" id="KRN22268.1"/>
    </source>
</evidence>
<reference evidence="8 9" key="1">
    <citation type="journal article" date="2015" name="Genome Announc.">
        <title>Expanding the biotechnology potential of lactobacilli through comparative genomics of 213 strains and associated genera.</title>
        <authorList>
            <person name="Sun Z."/>
            <person name="Harris H.M."/>
            <person name="McCann A."/>
            <person name="Guo C."/>
            <person name="Argimon S."/>
            <person name="Zhang W."/>
            <person name="Yang X."/>
            <person name="Jeffery I.B."/>
            <person name="Cooney J.C."/>
            <person name="Kagawa T.F."/>
            <person name="Liu W."/>
            <person name="Song Y."/>
            <person name="Salvetti E."/>
            <person name="Wrobel A."/>
            <person name="Rasinkangas P."/>
            <person name="Parkhill J."/>
            <person name="Rea M.C."/>
            <person name="O'Sullivan O."/>
            <person name="Ritari J."/>
            <person name="Douillard F.P."/>
            <person name="Paul Ross R."/>
            <person name="Yang R."/>
            <person name="Briner A.E."/>
            <person name="Felis G.E."/>
            <person name="de Vos W.M."/>
            <person name="Barrangou R."/>
            <person name="Klaenhammer T.R."/>
            <person name="Caufield P.W."/>
            <person name="Cui Y."/>
            <person name="Zhang H."/>
            <person name="O'Toole P.W."/>
        </authorList>
    </citation>
    <scope>NUCLEOTIDE SEQUENCE [LARGE SCALE GENOMIC DNA]</scope>
    <source>
        <strain evidence="8 9">DSM 22697</strain>
    </source>
</reference>
<proteinExistence type="inferred from homology"/>
<dbReference type="Gene3D" id="2.40.30.60">
    <property type="entry name" value="RimM"/>
    <property type="match status" value="1"/>
</dbReference>
<dbReference type="AlphaFoldDB" id="A0A0R2FAT6"/>
<comment type="subunit">
    <text evidence="5">Binds ribosomal protein uS19.</text>
</comment>
<dbReference type="InterPro" id="IPR011961">
    <property type="entry name" value="RimM"/>
</dbReference>
<keyword evidence="2 5" id="KW-0690">Ribosome biogenesis</keyword>
<dbReference type="GO" id="GO:0006364">
    <property type="term" value="P:rRNA processing"/>
    <property type="evidence" value="ECO:0007669"/>
    <property type="project" value="UniProtKB-UniRule"/>
</dbReference>
<dbReference type="Pfam" id="PF05239">
    <property type="entry name" value="PRC"/>
    <property type="match status" value="1"/>
</dbReference>
<dbReference type="InterPro" id="IPR027275">
    <property type="entry name" value="PRC-brl_dom"/>
</dbReference>
<keyword evidence="1 5" id="KW-0963">Cytoplasm</keyword>
<dbReference type="GO" id="GO:0005737">
    <property type="term" value="C:cytoplasm"/>
    <property type="evidence" value="ECO:0007669"/>
    <property type="project" value="UniProtKB-SubCell"/>
</dbReference>
<dbReference type="PATRIC" id="fig|1423730.4.peg.1983"/>
<evidence type="ECO:0000256" key="1">
    <source>
        <dbReference type="ARBA" id="ARBA00022490"/>
    </source>
</evidence>
<evidence type="ECO:0000259" key="7">
    <source>
        <dbReference type="Pfam" id="PF05239"/>
    </source>
</evidence>
<dbReference type="InterPro" id="IPR009000">
    <property type="entry name" value="Transl_B-barrel_sf"/>
</dbReference>
<dbReference type="STRING" id="1423730.FC75_GL001907"/>
<keyword evidence="9" id="KW-1185">Reference proteome</keyword>
<keyword evidence="4 5" id="KW-0143">Chaperone</keyword>
<dbReference type="GO" id="GO:0042274">
    <property type="term" value="P:ribosomal small subunit biogenesis"/>
    <property type="evidence" value="ECO:0007669"/>
    <property type="project" value="UniProtKB-UniRule"/>
</dbReference>
<accession>A0A0R2FAT6</accession>
<feature type="domain" description="RimM N-terminal" evidence="6">
    <location>
        <begin position="6"/>
        <end position="86"/>
    </location>
</feature>
<organism evidence="8 9">
    <name type="scientific">Lacticaseibacillus camelliae DSM 22697 = JCM 13995</name>
    <dbReference type="NCBI Taxonomy" id="1423730"/>
    <lineage>
        <taxon>Bacteria</taxon>
        <taxon>Bacillati</taxon>
        <taxon>Bacillota</taxon>
        <taxon>Bacilli</taxon>
        <taxon>Lactobacillales</taxon>
        <taxon>Lactobacillaceae</taxon>
        <taxon>Lacticaseibacillus</taxon>
    </lineage>
</organism>
<dbReference type="EMBL" id="AYZJ01000034">
    <property type="protein sequence ID" value="KRN22268.1"/>
    <property type="molecule type" value="Genomic_DNA"/>
</dbReference>
<gene>
    <name evidence="5" type="primary">rimM</name>
    <name evidence="8" type="ORF">FC75_GL001907</name>
</gene>
<dbReference type="NCBIfam" id="TIGR02273">
    <property type="entry name" value="16S_RimM"/>
    <property type="match status" value="1"/>
</dbReference>
<evidence type="ECO:0000259" key="6">
    <source>
        <dbReference type="Pfam" id="PF01782"/>
    </source>
</evidence>
<comment type="similarity">
    <text evidence="5">Belongs to the RimM family.</text>
</comment>
<dbReference type="PANTHER" id="PTHR33692">
    <property type="entry name" value="RIBOSOME MATURATION FACTOR RIMM"/>
    <property type="match status" value="1"/>
</dbReference>
<dbReference type="Gene3D" id="2.30.30.240">
    <property type="entry name" value="PRC-barrel domain"/>
    <property type="match status" value="1"/>
</dbReference>
<name>A0A0R2FAT6_9LACO</name>
<dbReference type="SUPFAM" id="SSF50447">
    <property type="entry name" value="Translation proteins"/>
    <property type="match status" value="1"/>
</dbReference>
<dbReference type="Proteomes" id="UP000050865">
    <property type="component" value="Unassembled WGS sequence"/>
</dbReference>
<keyword evidence="3 5" id="KW-0698">rRNA processing</keyword>
<comment type="caution">
    <text evidence="8">The sequence shown here is derived from an EMBL/GenBank/DDBJ whole genome shotgun (WGS) entry which is preliminary data.</text>
</comment>
<dbReference type="PANTHER" id="PTHR33692:SF1">
    <property type="entry name" value="RIBOSOME MATURATION FACTOR RIMM"/>
    <property type="match status" value="1"/>
</dbReference>
<dbReference type="InterPro" id="IPR002676">
    <property type="entry name" value="RimM_N"/>
</dbReference>
<dbReference type="GO" id="GO:0005840">
    <property type="term" value="C:ribosome"/>
    <property type="evidence" value="ECO:0007669"/>
    <property type="project" value="InterPro"/>
</dbReference>
<protein>
    <recommendedName>
        <fullName evidence="5">Ribosome maturation factor RimM</fullName>
    </recommendedName>
</protein>
<dbReference type="InterPro" id="IPR011033">
    <property type="entry name" value="PRC_barrel-like_sf"/>
</dbReference>
<evidence type="ECO:0000256" key="4">
    <source>
        <dbReference type="ARBA" id="ARBA00023186"/>
    </source>
</evidence>
<comment type="domain">
    <text evidence="5">The PRC barrel domain binds ribosomal protein uS19.</text>
</comment>
<evidence type="ECO:0000256" key="3">
    <source>
        <dbReference type="ARBA" id="ARBA00022552"/>
    </source>
</evidence>
<dbReference type="HAMAP" id="MF_00014">
    <property type="entry name" value="Ribosome_mat_RimM"/>
    <property type="match status" value="1"/>
</dbReference>
<evidence type="ECO:0000256" key="2">
    <source>
        <dbReference type="ARBA" id="ARBA00022517"/>
    </source>
</evidence>
<dbReference type="SUPFAM" id="SSF50346">
    <property type="entry name" value="PRC-barrel domain"/>
    <property type="match status" value="1"/>
</dbReference>
<dbReference type="GO" id="GO:0043022">
    <property type="term" value="F:ribosome binding"/>
    <property type="evidence" value="ECO:0007669"/>
    <property type="project" value="InterPro"/>
</dbReference>
<dbReference type="OrthoDB" id="9810331at2"/>
<evidence type="ECO:0000256" key="5">
    <source>
        <dbReference type="HAMAP-Rule" id="MF_00014"/>
    </source>
</evidence>
<sequence>MAELYTVGKIVNTHGIKGELKIMPVTDFPEQRFAPGSQLVIEGKTPLTVTVAGARKQKHMYLLKLEGFDDINDVERFKGLELGVADADADNLQEGEYYYHDIIGLNVVDQQGETIGQVSEILSPGANDVWVIPRPGKPDVLLPFLKSVVLSIDLDAKIAHVDVPEGLIDDAD</sequence>
<comment type="subcellular location">
    <subcellularLocation>
        <location evidence="5">Cytoplasm</location>
    </subcellularLocation>
</comment>
<feature type="domain" description="PRC-barrel" evidence="7">
    <location>
        <begin position="94"/>
        <end position="167"/>
    </location>
</feature>